<protein>
    <submittedName>
        <fullName evidence="1">Uncharacterized protein</fullName>
    </submittedName>
</protein>
<organism evidence="1 2">
    <name type="scientific">Dictyobacter alpinus</name>
    <dbReference type="NCBI Taxonomy" id="2014873"/>
    <lineage>
        <taxon>Bacteria</taxon>
        <taxon>Bacillati</taxon>
        <taxon>Chloroflexota</taxon>
        <taxon>Ktedonobacteria</taxon>
        <taxon>Ktedonobacterales</taxon>
        <taxon>Dictyobacteraceae</taxon>
        <taxon>Dictyobacter</taxon>
    </lineage>
</organism>
<keyword evidence="2" id="KW-1185">Reference proteome</keyword>
<reference evidence="2" key="1">
    <citation type="submission" date="2018-12" db="EMBL/GenBank/DDBJ databases">
        <title>Tengunoibacter tsumagoiensis gen. nov., sp. nov., Dictyobacter kobayashii sp. nov., D. alpinus sp. nov., and D. joshuensis sp. nov. and description of Dictyobacteraceae fam. nov. within the order Ktedonobacterales isolated from Tengu-no-mugimeshi.</title>
        <authorList>
            <person name="Wang C.M."/>
            <person name="Zheng Y."/>
            <person name="Sakai Y."/>
            <person name="Toyoda A."/>
            <person name="Minakuchi Y."/>
            <person name="Abe K."/>
            <person name="Yokota A."/>
            <person name="Yabe S."/>
        </authorList>
    </citation>
    <scope>NUCLEOTIDE SEQUENCE [LARGE SCALE GENOMIC DNA]</scope>
    <source>
        <strain evidence="2">Uno16</strain>
    </source>
</reference>
<evidence type="ECO:0000313" key="2">
    <source>
        <dbReference type="Proteomes" id="UP000287171"/>
    </source>
</evidence>
<sequence length="49" mass="5511">MVLVKGDWRVSALEVLTATLDGGGSQPGRLPLLSFHFFLRLYMGVREYI</sequence>
<dbReference type="AlphaFoldDB" id="A0A402B3L8"/>
<evidence type="ECO:0000313" key="1">
    <source>
        <dbReference type="EMBL" id="GCE25938.1"/>
    </source>
</evidence>
<proteinExistence type="predicted"/>
<comment type="caution">
    <text evidence="1">The sequence shown here is derived from an EMBL/GenBank/DDBJ whole genome shotgun (WGS) entry which is preliminary data.</text>
</comment>
<dbReference type="Proteomes" id="UP000287171">
    <property type="component" value="Unassembled WGS sequence"/>
</dbReference>
<dbReference type="EMBL" id="BIFT01000001">
    <property type="protein sequence ID" value="GCE25938.1"/>
    <property type="molecule type" value="Genomic_DNA"/>
</dbReference>
<accession>A0A402B3L8</accession>
<gene>
    <name evidence="1" type="ORF">KDA_14220</name>
</gene>
<name>A0A402B3L8_9CHLR</name>